<dbReference type="Pfam" id="PF08534">
    <property type="entry name" value="Redoxin"/>
    <property type="match status" value="1"/>
</dbReference>
<dbReference type="RefSeq" id="WP_202336199.1">
    <property type="nucleotide sequence ID" value="NZ_CP068439.1"/>
</dbReference>
<evidence type="ECO:0000313" key="7">
    <source>
        <dbReference type="Proteomes" id="UP000629420"/>
    </source>
</evidence>
<keyword evidence="3" id="KW-1015">Disulfide bond</keyword>
<dbReference type="PROSITE" id="PS51352">
    <property type="entry name" value="THIOREDOXIN_2"/>
    <property type="match status" value="1"/>
</dbReference>
<dbReference type="Proteomes" id="UP000629420">
    <property type="component" value="Chromosome"/>
</dbReference>
<evidence type="ECO:0000256" key="4">
    <source>
        <dbReference type="ARBA" id="ARBA00023284"/>
    </source>
</evidence>
<dbReference type="SUPFAM" id="SSF52833">
    <property type="entry name" value="Thioredoxin-like"/>
    <property type="match status" value="1"/>
</dbReference>
<dbReference type="PANTHER" id="PTHR42852:SF6">
    <property type="entry name" value="THIOL:DISULFIDE INTERCHANGE PROTEIN DSBE"/>
    <property type="match status" value="1"/>
</dbReference>
<dbReference type="InterPro" id="IPR036249">
    <property type="entry name" value="Thioredoxin-like_sf"/>
</dbReference>
<dbReference type="Gene3D" id="3.40.30.10">
    <property type="entry name" value="Glutaredoxin"/>
    <property type="match status" value="1"/>
</dbReference>
<dbReference type="InterPro" id="IPR013740">
    <property type="entry name" value="Redoxin"/>
</dbReference>
<name>A0ABX7DQN3_9FLAO</name>
<proteinExistence type="predicted"/>
<accession>A0ABX7DQN3</accession>
<evidence type="ECO:0000256" key="2">
    <source>
        <dbReference type="ARBA" id="ARBA00022748"/>
    </source>
</evidence>
<keyword evidence="2" id="KW-0201">Cytochrome c-type biogenesis</keyword>
<evidence type="ECO:0000256" key="1">
    <source>
        <dbReference type="ARBA" id="ARBA00004196"/>
    </source>
</evidence>
<comment type="subcellular location">
    <subcellularLocation>
        <location evidence="1">Cell envelope</location>
    </subcellularLocation>
</comment>
<dbReference type="EMBL" id="CP068439">
    <property type="protein sequence ID" value="QQX76394.1"/>
    <property type="molecule type" value="Genomic_DNA"/>
</dbReference>
<dbReference type="InterPro" id="IPR050553">
    <property type="entry name" value="Thioredoxin_ResA/DsbE_sf"/>
</dbReference>
<dbReference type="InterPro" id="IPR013766">
    <property type="entry name" value="Thioredoxin_domain"/>
</dbReference>
<sequence>MNKLIIIIFILFVNTPLFAKSGKIILTGQIKNHTETAIAINHIDNKKLASAELDVNGNFSISTEMEEGYYLLNYGRNTTYLYLYPNDNLKLTFDANLFESTLAFSGKGSERNNYLAKKSVVEAELTQDLETFYKVDEATYLSNIERVKNTLSASLDQYDVETYFKKEEIKSLEYARLLRIQNYTSNYKFYIGETITPSADFYKPIQNLDVKDTKAYKTQPYYRYIVNSVWSDRIEAASGVDAMLDVFRKVPSKELATSLVNGFYSDISTNKERSKDYLDLIKRITNQERFIEAAEKRYAETLMANTLQEGDISPDFSYESLEGSNVNLSDLKGNYVYIDIWATWCSPCIKQVPYLKELEKRYHDKKIVFVSISVDKADFKNAWKQMIADKQLGGLQLFADKSFDSDFMDAYAVNSIPRFILIDPEGKILDPAAPQPSFAKTNTLLDRLLN</sequence>
<reference evidence="6 7" key="1">
    <citation type="submission" date="2021-01" db="EMBL/GenBank/DDBJ databases">
        <title>Aequorivita sp. strain KX20305, a bacterium isolated from the sediment collected at a cold seep field in South China Sea.</title>
        <authorList>
            <person name="Zhang H."/>
            <person name="Li C."/>
        </authorList>
    </citation>
    <scope>NUCLEOTIDE SEQUENCE [LARGE SCALE GENOMIC DNA]</scope>
    <source>
        <strain evidence="6 7">KX20305</strain>
    </source>
</reference>
<organism evidence="6 7">
    <name type="scientific">Aequorivita iocasae</name>
    <dbReference type="NCBI Taxonomy" id="2803865"/>
    <lineage>
        <taxon>Bacteria</taxon>
        <taxon>Pseudomonadati</taxon>
        <taxon>Bacteroidota</taxon>
        <taxon>Flavobacteriia</taxon>
        <taxon>Flavobacteriales</taxon>
        <taxon>Flavobacteriaceae</taxon>
        <taxon>Aequorivita</taxon>
    </lineage>
</organism>
<feature type="domain" description="Thioredoxin" evidence="5">
    <location>
        <begin position="307"/>
        <end position="450"/>
    </location>
</feature>
<keyword evidence="4" id="KW-0676">Redox-active center</keyword>
<dbReference type="PANTHER" id="PTHR42852">
    <property type="entry name" value="THIOL:DISULFIDE INTERCHANGE PROTEIN DSBE"/>
    <property type="match status" value="1"/>
</dbReference>
<evidence type="ECO:0000256" key="3">
    <source>
        <dbReference type="ARBA" id="ARBA00023157"/>
    </source>
</evidence>
<dbReference type="CDD" id="cd02966">
    <property type="entry name" value="TlpA_like_family"/>
    <property type="match status" value="1"/>
</dbReference>
<gene>
    <name evidence="6" type="ORF">JK629_13855</name>
</gene>
<keyword evidence="7" id="KW-1185">Reference proteome</keyword>
<protein>
    <submittedName>
        <fullName evidence="6">TlpA family protein disulfide reductase</fullName>
    </submittedName>
</protein>
<evidence type="ECO:0000259" key="5">
    <source>
        <dbReference type="PROSITE" id="PS51352"/>
    </source>
</evidence>
<evidence type="ECO:0000313" key="6">
    <source>
        <dbReference type="EMBL" id="QQX76394.1"/>
    </source>
</evidence>